<evidence type="ECO:0000256" key="3">
    <source>
        <dbReference type="ARBA" id="ARBA00022692"/>
    </source>
</evidence>
<feature type="transmembrane region" description="Helical" evidence="12">
    <location>
        <begin position="643"/>
        <end position="662"/>
    </location>
</feature>
<protein>
    <submittedName>
        <fullName evidence="15">Uncharacterized protein LOC112464740</fullName>
    </submittedName>
</protein>
<organism evidence="14 15">
    <name type="scientific">Temnothorax curvispinosus</name>
    <dbReference type="NCBI Taxonomy" id="300111"/>
    <lineage>
        <taxon>Eukaryota</taxon>
        <taxon>Metazoa</taxon>
        <taxon>Ecdysozoa</taxon>
        <taxon>Arthropoda</taxon>
        <taxon>Hexapoda</taxon>
        <taxon>Insecta</taxon>
        <taxon>Pterygota</taxon>
        <taxon>Neoptera</taxon>
        <taxon>Endopterygota</taxon>
        <taxon>Hymenoptera</taxon>
        <taxon>Apocrita</taxon>
        <taxon>Aculeata</taxon>
        <taxon>Formicoidea</taxon>
        <taxon>Formicidae</taxon>
        <taxon>Myrmicinae</taxon>
        <taxon>Temnothorax</taxon>
    </lineage>
</organism>
<keyword evidence="6 12" id="KW-0472">Membrane</keyword>
<feature type="transmembrane region" description="Helical" evidence="12">
    <location>
        <begin position="360"/>
        <end position="385"/>
    </location>
</feature>
<keyword evidence="4" id="KW-0552">Olfaction</keyword>
<dbReference type="AlphaFoldDB" id="A0A6J1QY77"/>
<feature type="transmembrane region" description="Helical" evidence="12">
    <location>
        <begin position="67"/>
        <end position="85"/>
    </location>
</feature>
<dbReference type="Pfam" id="PF02949">
    <property type="entry name" value="7tm_6"/>
    <property type="match status" value="2"/>
</dbReference>
<evidence type="ECO:0000313" key="15">
    <source>
        <dbReference type="RefSeq" id="XP_024887664.1"/>
    </source>
</evidence>
<evidence type="ECO:0000256" key="6">
    <source>
        <dbReference type="ARBA" id="ARBA00023136"/>
    </source>
</evidence>
<keyword evidence="8" id="KW-0807">Transducer</keyword>
<keyword evidence="7" id="KW-0675">Receptor</keyword>
<feature type="transmembrane region" description="Helical" evidence="12">
    <location>
        <begin position="609"/>
        <end position="631"/>
    </location>
</feature>
<evidence type="ECO:0000256" key="5">
    <source>
        <dbReference type="ARBA" id="ARBA00022989"/>
    </source>
</evidence>
<reference evidence="15" key="1">
    <citation type="submission" date="2025-08" db="UniProtKB">
        <authorList>
            <consortium name="RefSeq"/>
        </authorList>
    </citation>
    <scope>IDENTIFICATION</scope>
    <source>
        <tissue evidence="15">Whole body</tissue>
    </source>
</reference>
<gene>
    <name evidence="15" type="primary">LOC112464740</name>
</gene>
<evidence type="ECO:0000313" key="14">
    <source>
        <dbReference type="Proteomes" id="UP000504618"/>
    </source>
</evidence>
<feature type="transmembrane region" description="Helical" evidence="12">
    <location>
        <begin position="32"/>
        <end position="55"/>
    </location>
</feature>
<evidence type="ECO:0000256" key="12">
    <source>
        <dbReference type="SAM" id="Phobius"/>
    </source>
</evidence>
<evidence type="ECO:0000256" key="9">
    <source>
        <dbReference type="ARBA" id="ARBA00037764"/>
    </source>
</evidence>
<feature type="transmembrane region" description="Helical" evidence="12">
    <location>
        <begin position="434"/>
        <end position="453"/>
    </location>
</feature>
<dbReference type="GO" id="GO:0005549">
    <property type="term" value="F:odorant binding"/>
    <property type="evidence" value="ECO:0007669"/>
    <property type="project" value="InterPro"/>
</dbReference>
<comment type="subunit">
    <text evidence="11">Interacts with Orco. Complexes exist early in the endomembrane system in olfactory sensory neurons (OSNs), coupling these complexes to the conserved ciliary trafficking pathway.</text>
</comment>
<feature type="transmembrane region" description="Helical" evidence="12">
    <location>
        <begin position="331"/>
        <end position="354"/>
    </location>
</feature>
<evidence type="ECO:0000256" key="1">
    <source>
        <dbReference type="ARBA" id="ARBA00004141"/>
    </source>
</evidence>
<accession>A0A6J1QY77</accession>
<dbReference type="GO" id="GO:0005886">
    <property type="term" value="C:plasma membrane"/>
    <property type="evidence" value="ECO:0007669"/>
    <property type="project" value="TreeGrafter"/>
</dbReference>
<evidence type="ECO:0000256" key="7">
    <source>
        <dbReference type="ARBA" id="ARBA00023170"/>
    </source>
</evidence>
<dbReference type="RefSeq" id="XP_024887664.1">
    <property type="nucleotide sequence ID" value="XM_025031896.1"/>
</dbReference>
<feature type="transmembrane region" description="Helical" evidence="12">
    <location>
        <begin position="397"/>
        <end position="419"/>
    </location>
</feature>
<keyword evidence="3 12" id="KW-0812">Transmembrane</keyword>
<dbReference type="GO" id="GO:0007165">
    <property type="term" value="P:signal transduction"/>
    <property type="evidence" value="ECO:0007669"/>
    <property type="project" value="UniProtKB-KW"/>
</dbReference>
<dbReference type="InterPro" id="IPR004117">
    <property type="entry name" value="7tm6_olfct_rcpt"/>
</dbReference>
<evidence type="ECO:0000256" key="2">
    <source>
        <dbReference type="ARBA" id="ARBA00022606"/>
    </source>
</evidence>
<feature type="chain" id="PRO_5026891052" evidence="13">
    <location>
        <begin position="17"/>
        <end position="737"/>
    </location>
</feature>
<name>A0A6J1QY77_9HYME</name>
<keyword evidence="2" id="KW-0716">Sensory transduction</keyword>
<comment type="similarity">
    <text evidence="10">Belongs to the insect chemoreceptor superfamily. Heteromeric odorant receptor channel (TC 1.A.69) family. Or2a subfamily.</text>
</comment>
<evidence type="ECO:0000256" key="8">
    <source>
        <dbReference type="ARBA" id="ARBA00023224"/>
    </source>
</evidence>
<comment type="subcellular location">
    <subcellularLocation>
        <location evidence="1">Membrane</location>
        <topology evidence="1">Multi-pass membrane protein</topology>
    </subcellularLocation>
</comment>
<feature type="transmembrane region" description="Helical" evidence="12">
    <location>
        <begin position="276"/>
        <end position="293"/>
    </location>
</feature>
<feature type="transmembrane region" description="Helical" evidence="12">
    <location>
        <begin position="495"/>
        <end position="513"/>
    </location>
</feature>
<proteinExistence type="inferred from homology"/>
<sequence>MRILNLLFILLTICGCWRPNSWSSLYKRVAYYVYTSIIVFIINTFILSLLVEMTLIMDNTDEFCDNFFLLIDLLNTFFKAFILLINRKNISMLIDILTKKPCEPSTSAEINIVYKFDKSIENTTWYYVYLEVIAYLWMVLSLLINNFRNRILPYRAWFPFDYSSTFRFSLMFTYQLIGIAAANIINIACDSLIWGLLVHICCQIEIVTHRLRRIISHSNVLRDCVHHHYDIYRLAFIVNERFRLTIAMQFITTTSVVCFCFYQLSIATTKARHIEIISYVSVTLIEIFCYSWYGNELKTKSQQMSDNIYEMEWLTLDKNNKKSLMIIMRRTIVPIQITCAYIVPMNLNTFMGILKTSYSFYNLLIQNVMRILKLTFILLTMAGCWRPDSWSSLHKRVAYYVYTSITVFLVNTFTLSLLIDLTLITDNADDFCDSFLFIMDMLNACFKVFILLINRKNIIMIIDILMKKPCKPSTSTEINILYKFDKIIEINTWRFVYLAAVTLSFFVLSSLSSLKNGKLTYRAWLPFDYSSTLLFYLAFIHQMIGMTVATVASIGCDTFIWGILVHICCQIEILTYRLRRFISYSNVLRDCVRHHYDIFRLAFIVNEKFRLTIAIQFILTTLVQCFCLYQISIATTKAKHIEMILYMACILIQNFFYCWYGNELKIKSHQMIDHIFETEWLTLDKNRKKSLMIIMRRTTVPIQITCARIVPVNLETFMGILKMSYSTYNLLTQNMQV</sequence>
<keyword evidence="14" id="KW-1185">Reference proteome</keyword>
<evidence type="ECO:0000256" key="10">
    <source>
        <dbReference type="ARBA" id="ARBA00037946"/>
    </source>
</evidence>
<keyword evidence="13" id="KW-0732">Signal</keyword>
<feature type="transmembrane region" description="Helical" evidence="12">
    <location>
        <begin position="124"/>
        <end position="144"/>
    </location>
</feature>
<keyword evidence="5 12" id="KW-1133">Transmembrane helix</keyword>
<evidence type="ECO:0000256" key="4">
    <source>
        <dbReference type="ARBA" id="ARBA00022725"/>
    </source>
</evidence>
<dbReference type="PANTHER" id="PTHR21137:SF37">
    <property type="entry name" value="ODORANT RECEPTOR 46A, ISOFORM B-RELATED"/>
    <property type="match status" value="1"/>
</dbReference>
<dbReference type="OrthoDB" id="6597368at2759"/>
<dbReference type="Proteomes" id="UP000504618">
    <property type="component" value="Unplaced"/>
</dbReference>
<evidence type="ECO:0000256" key="13">
    <source>
        <dbReference type="SAM" id="SignalP"/>
    </source>
</evidence>
<dbReference type="GO" id="GO:0004984">
    <property type="term" value="F:olfactory receptor activity"/>
    <property type="evidence" value="ECO:0007669"/>
    <property type="project" value="InterPro"/>
</dbReference>
<comment type="function">
    <text evidence="9">Odorant receptor which mediates acceptance or avoidance behavior, depending on its substrates. The odorant receptor repertoire encodes a large collection of odor stimuli that vary widely in identity, intensity, and duration. May form a complex with Orco to form odorant-sensing units, providing sensitive and prolonged odorant signaling and calcium permeability.</text>
</comment>
<dbReference type="PROSITE" id="PS51257">
    <property type="entry name" value="PROKAR_LIPOPROTEIN"/>
    <property type="match status" value="1"/>
</dbReference>
<feature type="transmembrane region" description="Helical" evidence="12">
    <location>
        <begin position="533"/>
        <end position="552"/>
    </location>
</feature>
<evidence type="ECO:0000256" key="11">
    <source>
        <dbReference type="ARBA" id="ARBA00038679"/>
    </source>
</evidence>
<feature type="transmembrane region" description="Helical" evidence="12">
    <location>
        <begin position="242"/>
        <end position="264"/>
    </location>
</feature>
<dbReference type="PANTHER" id="PTHR21137">
    <property type="entry name" value="ODORANT RECEPTOR"/>
    <property type="match status" value="1"/>
</dbReference>
<dbReference type="GeneID" id="112464740"/>
<feature type="signal peptide" evidence="13">
    <location>
        <begin position="1"/>
        <end position="16"/>
    </location>
</feature>